<name>A0A806C7X7_9SPIR</name>
<keyword evidence="1" id="KW-0614">Plasmid</keyword>
<organism evidence="1 2">
    <name type="scientific">Borreliella finlandensis</name>
    <dbReference type="NCBI Taxonomy" id="498741"/>
    <lineage>
        <taxon>Bacteria</taxon>
        <taxon>Pseudomonadati</taxon>
        <taxon>Spirochaetota</taxon>
        <taxon>Spirochaetia</taxon>
        <taxon>Spirochaetales</taxon>
        <taxon>Borreliaceae</taxon>
        <taxon>Borreliella</taxon>
    </lineage>
</organism>
<dbReference type="AlphaFoldDB" id="A0A806C7X7"/>
<dbReference type="EMBL" id="CP001520">
    <property type="protein sequence ID" value="ACN93399.1"/>
    <property type="molecule type" value="Genomic_DNA"/>
</dbReference>
<evidence type="ECO:0000313" key="1">
    <source>
        <dbReference type="EMBL" id="ACN93399.1"/>
    </source>
</evidence>
<proteinExistence type="predicted"/>
<geneLocation type="plasmid" evidence="1 2">
    <name>SV1_cp32-4</name>
</geneLocation>
<gene>
    <name evidence="1" type="ORF">BSV1_R11</name>
</gene>
<accession>A0A806C7X7</accession>
<evidence type="ECO:0000313" key="2">
    <source>
        <dbReference type="Proteomes" id="UP000006166"/>
    </source>
</evidence>
<dbReference type="Proteomes" id="UP000006166">
    <property type="component" value="Plasmid SV1_cp32-4"/>
</dbReference>
<protein>
    <submittedName>
        <fullName evidence="1">Uncharacterized protein</fullName>
    </submittedName>
</protein>
<reference evidence="1 2" key="1">
    <citation type="journal article" date="2011" name="J. Bacteriol.">
        <title>Whole genome sequence of an unusual Borrelia burgdorferi sensu lato isolate.</title>
        <authorList>
            <person name="Casjens S.R."/>
            <person name="Fraser-Liggett C.M."/>
            <person name="Mongodin E.F."/>
            <person name="Qiu W.G."/>
            <person name="Dunn J.J."/>
            <person name="Luft B.J."/>
            <person name="Schutzer S.E."/>
        </authorList>
    </citation>
    <scope>NUCLEOTIDE SEQUENCE [LARGE SCALE GENOMIC DNA]</scope>
    <source>
        <strain evidence="1 2">SV1</strain>
    </source>
</reference>
<keyword evidence="2" id="KW-1185">Reference proteome</keyword>
<sequence>MGSELNTKALLDATYPAFFSLISIFLGFLPFAVLEKINVAKFVLLPLLARYQ</sequence>